<dbReference type="SUPFAM" id="SSF52075">
    <property type="entry name" value="Outer arm dynein light chain 1"/>
    <property type="match status" value="1"/>
</dbReference>
<dbReference type="InterPro" id="IPR001202">
    <property type="entry name" value="WW_dom"/>
</dbReference>
<dbReference type="InterPro" id="IPR001611">
    <property type="entry name" value="Leu-rich_rpt"/>
</dbReference>
<dbReference type="Gene3D" id="1.25.40.10">
    <property type="entry name" value="Tetratricopeptide repeat domain"/>
    <property type="match status" value="1"/>
</dbReference>
<dbReference type="Proteomes" id="UP000002630">
    <property type="component" value="Unassembled WGS sequence"/>
</dbReference>
<keyword evidence="1" id="KW-0433">Leucine-rich repeat</keyword>
<evidence type="ECO:0000256" key="3">
    <source>
        <dbReference type="SAM" id="MobiDB-lite"/>
    </source>
</evidence>
<dbReference type="Pfam" id="PF13855">
    <property type="entry name" value="LRR_8"/>
    <property type="match status" value="2"/>
</dbReference>
<dbReference type="InterPro" id="IPR011990">
    <property type="entry name" value="TPR-like_helical_dom_sf"/>
</dbReference>
<feature type="compositionally biased region" description="Basic and acidic residues" evidence="3">
    <location>
        <begin position="1214"/>
        <end position="1240"/>
    </location>
</feature>
<dbReference type="PANTHER" id="PTHR48051">
    <property type="match status" value="1"/>
</dbReference>
<dbReference type="SUPFAM" id="SSF52058">
    <property type="entry name" value="L domain-like"/>
    <property type="match status" value="1"/>
</dbReference>
<dbReference type="EMBL" id="FN649760">
    <property type="protein sequence ID" value="CBN74150.1"/>
    <property type="molecule type" value="Genomic_DNA"/>
</dbReference>
<organism evidence="5 6">
    <name type="scientific">Ectocarpus siliculosus</name>
    <name type="common">Brown alga</name>
    <name type="synonym">Conferva siliculosa</name>
    <dbReference type="NCBI Taxonomy" id="2880"/>
    <lineage>
        <taxon>Eukaryota</taxon>
        <taxon>Sar</taxon>
        <taxon>Stramenopiles</taxon>
        <taxon>Ochrophyta</taxon>
        <taxon>PX clade</taxon>
        <taxon>Phaeophyceae</taxon>
        <taxon>Ectocarpales</taxon>
        <taxon>Ectocarpaceae</taxon>
        <taxon>Ectocarpus</taxon>
    </lineage>
</organism>
<feature type="compositionally biased region" description="Acidic residues" evidence="3">
    <location>
        <begin position="259"/>
        <end position="281"/>
    </location>
</feature>
<feature type="compositionally biased region" description="Basic and acidic residues" evidence="3">
    <location>
        <begin position="183"/>
        <end position="192"/>
    </location>
</feature>
<dbReference type="InParanoid" id="D8LE76"/>
<dbReference type="PANTHER" id="PTHR48051:SF1">
    <property type="entry name" value="RAS SUPPRESSOR PROTEIN 1"/>
    <property type="match status" value="1"/>
</dbReference>
<dbReference type="eggNOG" id="KOG0619">
    <property type="taxonomic scope" value="Eukaryota"/>
</dbReference>
<evidence type="ECO:0000256" key="2">
    <source>
        <dbReference type="ARBA" id="ARBA00022737"/>
    </source>
</evidence>
<name>D8LE76_ECTSI</name>
<dbReference type="OrthoDB" id="676979at2759"/>
<evidence type="ECO:0000313" key="5">
    <source>
        <dbReference type="EMBL" id="CBN74150.1"/>
    </source>
</evidence>
<evidence type="ECO:0000256" key="1">
    <source>
        <dbReference type="ARBA" id="ARBA00022614"/>
    </source>
</evidence>
<feature type="region of interest" description="Disordered" evidence="3">
    <location>
        <begin position="244"/>
        <end position="314"/>
    </location>
</feature>
<keyword evidence="6" id="KW-1185">Reference proteome</keyword>
<evidence type="ECO:0000259" key="4">
    <source>
        <dbReference type="SMART" id="SM00456"/>
    </source>
</evidence>
<dbReference type="SMART" id="SM00364">
    <property type="entry name" value="LRR_BAC"/>
    <property type="match status" value="8"/>
</dbReference>
<dbReference type="PROSITE" id="PS51450">
    <property type="entry name" value="LRR"/>
    <property type="match status" value="3"/>
</dbReference>
<feature type="region of interest" description="Disordered" evidence="3">
    <location>
        <begin position="1361"/>
        <end position="1385"/>
    </location>
</feature>
<dbReference type="InterPro" id="IPR050216">
    <property type="entry name" value="LRR_domain-containing"/>
</dbReference>
<protein>
    <submittedName>
        <fullName evidence="5">Hypothetical leucine rich repeat protein</fullName>
    </submittedName>
</protein>
<sequence length="1385" mass="152920">MEPSDREVTSAVHAQRVVRGFLGRLAAIRQANLVYEKIFDPRTHAYYYYNTYSFETTWQPPAVVTRILGEFGDLDAIAPTYTEEEAAVMLQAAWRRRRGIRMTRALLASVVSKVFDESTGAHYYFNGLSGETSWSKPALFGAEDVEDYPSAMLLAEGQNSAEPFGTGSYDYDQSQGWVGQEAWTKEQQEQEQQHNQQHAGGSNGDTNTAEEAGYEGWVWDDTSGWYYDEDLATQLLTGGVDVVSKKGSDGGNVSASVEAESESESESDTDSDSEEDGIDEQAGERKKQRRKRRRRSLAPRNFPRSKAQRLVDEAEDSIDGARPEILDLSKLDMDRVTSRVYRLDWLQRLDLSNNRLYRISPDLAGMESLVDVNFRHNRIQAIPDELEALTKLKHLQLGHNLISGFRGNIYLISSLETLDLGHNRLKEVPLQVGDLQLLKRTREWEIGLRLLRELVTLDVSYNRLKTWPPQVEECRNLRDLRLDHNKLQEVPAIVGDNTALTNLNLSGNSLKGLPHTINSLSALARLDLSDNKLKTHSILPVGRKQKGPRLVSLEVLRLDGNRLTERPDMVETFKTLTELDVSNNPIKNWSLDVSNLRKMKHLRLRGVGLDRCPEGIGHLNKLESLDFSENHIDTLDQSMAALFKLKKLGLRGNNIRDLGSCVGSMISLTSLDAGGNNLELISPELSRCTALETLDVSGGTINQLPDGLSMLTRLRVLRAQDNGLRAIPPDFQTLTALEELRLGGNQLSSLPASLITLTKMRYAELSRNSMESPPPVTRQWPLLTHLVLSRNPLRGRRRQSLRLLQAAQRGHDAMHRGDWEEAARLLNVAAEAYKDVVHVVPDFPDVAGEGPPLAKTRPHDTDTFHHVSLAMAHLRGARKVAIEIDDMTGKTDGASGGSVAGSLSLQSVDMTEDSSMATRSIDTGEREERRQQELERAYLREKRNHHHGAALSAFSYADQLEQLSRPVGRSAGVWLGRAAVAAEMGKPGVALDDLELALVQLRKNAKVRFLLAKSRIELGQYQRGLTDCEVASRLLDFEERLLGEREAEQERKDKKAESDRKTNERLAVRQRQAAEADAEAKRLEESAMADVNEDKEEAGVEGKSSIAASKADSSSPDGTRSDQSAAGDTVVTAIPSTEAAAVDSPEEGSKQAEAFDLTGDAVAAANSTNSAGEIDTLPTITEEEPPAPEAGEVVGNSSTFEDELDKTGDQGQAIDERSDGERRDGGRSEAEPSSENKDHSTTSPTQIGETLQGSPWLEEAAGLSSREKELREGGSLGSASAGTPPDTDGKRNRSNTVKESSARVELSKQRADIALLVAQAKEGMAYVAQSVDMADIKRGFVFTPYGVPIRDTAIRRELLRDGRSTLRTRSELERQEQGVSRKGVH</sequence>
<dbReference type="SMART" id="SM00369">
    <property type="entry name" value="LRR_TYP"/>
    <property type="match status" value="13"/>
</dbReference>
<feature type="domain" description="WW" evidence="4">
    <location>
        <begin position="106"/>
        <end position="139"/>
    </location>
</feature>
<keyword evidence="2" id="KW-0677">Repeat</keyword>
<feature type="compositionally biased region" description="Basic and acidic residues" evidence="3">
    <location>
        <begin position="1046"/>
        <end position="1085"/>
    </location>
</feature>
<dbReference type="SMART" id="SM00365">
    <property type="entry name" value="LRR_SD22"/>
    <property type="match status" value="7"/>
</dbReference>
<feature type="compositionally biased region" description="Polar residues" evidence="3">
    <location>
        <begin position="1241"/>
        <end position="1253"/>
    </location>
</feature>
<feature type="compositionally biased region" description="Basic and acidic residues" evidence="3">
    <location>
        <begin position="1361"/>
        <end position="1376"/>
    </location>
</feature>
<gene>
    <name evidence="5" type="ORF">Esi_0013_0065</name>
</gene>
<dbReference type="STRING" id="2880.D8LE76"/>
<accession>D8LE76</accession>
<reference evidence="5 6" key="1">
    <citation type="journal article" date="2010" name="Nature">
        <title>The Ectocarpus genome and the independent evolution of multicellularity in brown algae.</title>
        <authorList>
            <person name="Cock J.M."/>
            <person name="Sterck L."/>
            <person name="Rouze P."/>
            <person name="Scornet D."/>
            <person name="Allen A.E."/>
            <person name="Amoutzias G."/>
            <person name="Anthouard V."/>
            <person name="Artiguenave F."/>
            <person name="Aury J.M."/>
            <person name="Badger J.H."/>
            <person name="Beszteri B."/>
            <person name="Billiau K."/>
            <person name="Bonnet E."/>
            <person name="Bothwell J.H."/>
            <person name="Bowler C."/>
            <person name="Boyen C."/>
            <person name="Brownlee C."/>
            <person name="Carrano C.J."/>
            <person name="Charrier B."/>
            <person name="Cho G.Y."/>
            <person name="Coelho S.M."/>
            <person name="Collen J."/>
            <person name="Corre E."/>
            <person name="Da Silva C."/>
            <person name="Delage L."/>
            <person name="Delaroque N."/>
            <person name="Dittami S.M."/>
            <person name="Doulbeau S."/>
            <person name="Elias M."/>
            <person name="Farnham G."/>
            <person name="Gachon C.M."/>
            <person name="Gschloessl B."/>
            <person name="Heesch S."/>
            <person name="Jabbari K."/>
            <person name="Jubin C."/>
            <person name="Kawai H."/>
            <person name="Kimura K."/>
            <person name="Kloareg B."/>
            <person name="Kupper F.C."/>
            <person name="Lang D."/>
            <person name="Le Bail A."/>
            <person name="Leblanc C."/>
            <person name="Lerouge P."/>
            <person name="Lohr M."/>
            <person name="Lopez P.J."/>
            <person name="Martens C."/>
            <person name="Maumus F."/>
            <person name="Michel G."/>
            <person name="Miranda-Saavedra D."/>
            <person name="Morales J."/>
            <person name="Moreau H."/>
            <person name="Motomura T."/>
            <person name="Nagasato C."/>
            <person name="Napoli C.A."/>
            <person name="Nelson D.R."/>
            <person name="Nyvall-Collen P."/>
            <person name="Peters A.F."/>
            <person name="Pommier C."/>
            <person name="Potin P."/>
            <person name="Poulain J."/>
            <person name="Quesneville H."/>
            <person name="Read B."/>
            <person name="Rensing S.A."/>
            <person name="Ritter A."/>
            <person name="Rousvoal S."/>
            <person name="Samanta M."/>
            <person name="Samson G."/>
            <person name="Schroeder D.C."/>
            <person name="Segurens B."/>
            <person name="Strittmatter M."/>
            <person name="Tonon T."/>
            <person name="Tregear J.W."/>
            <person name="Valentin K."/>
            <person name="von Dassow P."/>
            <person name="Yamagishi T."/>
            <person name="Van de Peer Y."/>
            <person name="Wincker P."/>
        </authorList>
    </citation>
    <scope>NUCLEOTIDE SEQUENCE [LARGE SCALE GENOMIC DNA]</scope>
    <source>
        <strain evidence="6">Ec32 / CCAP1310/4</strain>
    </source>
</reference>
<proteinExistence type="predicted"/>
<dbReference type="InterPro" id="IPR003591">
    <property type="entry name" value="Leu-rich_rpt_typical-subtyp"/>
</dbReference>
<feature type="region of interest" description="Disordered" evidence="3">
    <location>
        <begin position="181"/>
        <end position="209"/>
    </location>
</feature>
<dbReference type="SUPFAM" id="SSF48452">
    <property type="entry name" value="TPR-like"/>
    <property type="match status" value="1"/>
</dbReference>
<dbReference type="GO" id="GO:0005737">
    <property type="term" value="C:cytoplasm"/>
    <property type="evidence" value="ECO:0007669"/>
    <property type="project" value="TreeGrafter"/>
</dbReference>
<feature type="domain" description="WW" evidence="4">
    <location>
        <begin position="30"/>
        <end position="63"/>
    </location>
</feature>
<dbReference type="SMART" id="SM00456">
    <property type="entry name" value="WW"/>
    <property type="match status" value="2"/>
</dbReference>
<evidence type="ECO:0000313" key="6">
    <source>
        <dbReference type="Proteomes" id="UP000002630"/>
    </source>
</evidence>
<feature type="compositionally biased region" description="Low complexity" evidence="3">
    <location>
        <begin position="1103"/>
        <end position="1115"/>
    </location>
</feature>
<dbReference type="InterPro" id="IPR032675">
    <property type="entry name" value="LRR_dom_sf"/>
</dbReference>
<feature type="compositionally biased region" description="Basic residues" evidence="3">
    <location>
        <begin position="286"/>
        <end position="297"/>
    </location>
</feature>
<feature type="compositionally biased region" description="Polar residues" evidence="3">
    <location>
        <begin position="1116"/>
        <end position="1126"/>
    </location>
</feature>
<feature type="region of interest" description="Disordered" evidence="3">
    <location>
        <begin position="1046"/>
        <end position="1305"/>
    </location>
</feature>
<dbReference type="Gene3D" id="3.80.10.10">
    <property type="entry name" value="Ribonuclease Inhibitor"/>
    <property type="match status" value="3"/>
</dbReference>